<proteinExistence type="inferred from homology"/>
<dbReference type="SUPFAM" id="SSF161098">
    <property type="entry name" value="MetI-like"/>
    <property type="match status" value="1"/>
</dbReference>
<keyword evidence="4 7" id="KW-0812">Transmembrane</keyword>
<evidence type="ECO:0000256" key="3">
    <source>
        <dbReference type="ARBA" id="ARBA00022475"/>
    </source>
</evidence>
<dbReference type="Pfam" id="PF12911">
    <property type="entry name" value="OppC_N"/>
    <property type="match status" value="1"/>
</dbReference>
<name>A0ABW2AIX9_9MICO</name>
<dbReference type="CDD" id="cd06261">
    <property type="entry name" value="TM_PBP2"/>
    <property type="match status" value="1"/>
</dbReference>
<evidence type="ECO:0000313" key="9">
    <source>
        <dbReference type="EMBL" id="MFC6706873.1"/>
    </source>
</evidence>
<evidence type="ECO:0000256" key="5">
    <source>
        <dbReference type="ARBA" id="ARBA00022989"/>
    </source>
</evidence>
<dbReference type="InterPro" id="IPR000515">
    <property type="entry name" value="MetI-like"/>
</dbReference>
<comment type="subcellular location">
    <subcellularLocation>
        <location evidence="1 7">Cell membrane</location>
        <topology evidence="1 7">Multi-pass membrane protein</topology>
    </subcellularLocation>
</comment>
<dbReference type="PANTHER" id="PTHR43386:SF1">
    <property type="entry name" value="D,D-DIPEPTIDE TRANSPORT SYSTEM PERMEASE PROTEIN DDPC-RELATED"/>
    <property type="match status" value="1"/>
</dbReference>
<dbReference type="Proteomes" id="UP001596298">
    <property type="component" value="Unassembled WGS sequence"/>
</dbReference>
<sequence length="301" mass="32623">MSTLTKGPTVSKQHRRRLTQFLHIPKAWRGPLAITGSVVIVLWILVAIFAPLIEPTNPLTQSSDTLRPPSSAHWFGTDELGRDILSRVVAGARVSIPWPIALVAVSMTVGTILGMIAGYFGKAVDEIIMRLTDLVLAFPSVILAMIIVAATGPGIRHAVIAILLVSWPQYTRIARSLVLGTRNREFVIAGRLMGFSWHRSLRKDILPNVISPILVLATLDFGNQILALAGLSFLGLGAIPPEAEWGSMTSDGVQYISSWWMATFPALAIFTVVVAFNLIGDAVRDALDPRMQETISESGAL</sequence>
<reference evidence="10" key="1">
    <citation type="journal article" date="2019" name="Int. J. Syst. Evol. Microbiol.">
        <title>The Global Catalogue of Microorganisms (GCM) 10K type strain sequencing project: providing services to taxonomists for standard genome sequencing and annotation.</title>
        <authorList>
            <consortium name="The Broad Institute Genomics Platform"/>
            <consortium name="The Broad Institute Genome Sequencing Center for Infectious Disease"/>
            <person name="Wu L."/>
            <person name="Ma J."/>
        </authorList>
    </citation>
    <scope>NUCLEOTIDE SEQUENCE [LARGE SCALE GENOMIC DNA]</scope>
    <source>
        <strain evidence="10">CCUG 58127</strain>
    </source>
</reference>
<organism evidence="9 10">
    <name type="scientific">Flexivirga alba</name>
    <dbReference type="NCBI Taxonomy" id="702742"/>
    <lineage>
        <taxon>Bacteria</taxon>
        <taxon>Bacillati</taxon>
        <taxon>Actinomycetota</taxon>
        <taxon>Actinomycetes</taxon>
        <taxon>Micrococcales</taxon>
        <taxon>Dermacoccaceae</taxon>
        <taxon>Flexivirga</taxon>
    </lineage>
</organism>
<accession>A0ABW2AIX9</accession>
<dbReference type="PROSITE" id="PS50928">
    <property type="entry name" value="ABC_TM1"/>
    <property type="match status" value="1"/>
</dbReference>
<keyword evidence="10" id="KW-1185">Reference proteome</keyword>
<dbReference type="RefSeq" id="WP_382403551.1">
    <property type="nucleotide sequence ID" value="NZ_JBHSWH010000001.1"/>
</dbReference>
<evidence type="ECO:0000256" key="4">
    <source>
        <dbReference type="ARBA" id="ARBA00022692"/>
    </source>
</evidence>
<gene>
    <name evidence="9" type="ORF">ACFQDH_16825</name>
</gene>
<dbReference type="EMBL" id="JBHSWH010000001">
    <property type="protein sequence ID" value="MFC6706873.1"/>
    <property type="molecule type" value="Genomic_DNA"/>
</dbReference>
<evidence type="ECO:0000259" key="8">
    <source>
        <dbReference type="PROSITE" id="PS50928"/>
    </source>
</evidence>
<dbReference type="Gene3D" id="1.10.3720.10">
    <property type="entry name" value="MetI-like"/>
    <property type="match status" value="1"/>
</dbReference>
<evidence type="ECO:0000256" key="1">
    <source>
        <dbReference type="ARBA" id="ARBA00004651"/>
    </source>
</evidence>
<comment type="similarity">
    <text evidence="7">Belongs to the binding-protein-dependent transport system permease family.</text>
</comment>
<evidence type="ECO:0000313" key="10">
    <source>
        <dbReference type="Proteomes" id="UP001596298"/>
    </source>
</evidence>
<keyword evidence="5 7" id="KW-1133">Transmembrane helix</keyword>
<evidence type="ECO:0000256" key="6">
    <source>
        <dbReference type="ARBA" id="ARBA00023136"/>
    </source>
</evidence>
<keyword evidence="2 7" id="KW-0813">Transport</keyword>
<comment type="caution">
    <text evidence="9">The sequence shown here is derived from an EMBL/GenBank/DDBJ whole genome shotgun (WGS) entry which is preliminary data.</text>
</comment>
<dbReference type="Pfam" id="PF00528">
    <property type="entry name" value="BPD_transp_1"/>
    <property type="match status" value="1"/>
</dbReference>
<evidence type="ECO:0000256" key="7">
    <source>
        <dbReference type="RuleBase" id="RU363032"/>
    </source>
</evidence>
<feature type="transmembrane region" description="Helical" evidence="7">
    <location>
        <begin position="32"/>
        <end position="53"/>
    </location>
</feature>
<feature type="transmembrane region" description="Helical" evidence="7">
    <location>
        <begin position="127"/>
        <end position="149"/>
    </location>
</feature>
<keyword evidence="6 7" id="KW-0472">Membrane</keyword>
<evidence type="ECO:0000256" key="2">
    <source>
        <dbReference type="ARBA" id="ARBA00022448"/>
    </source>
</evidence>
<keyword evidence="3" id="KW-1003">Cell membrane</keyword>
<feature type="domain" description="ABC transmembrane type-1" evidence="8">
    <location>
        <begin position="96"/>
        <end position="280"/>
    </location>
</feature>
<feature type="transmembrane region" description="Helical" evidence="7">
    <location>
        <begin position="259"/>
        <end position="280"/>
    </location>
</feature>
<protein>
    <submittedName>
        <fullName evidence="9">ABC transporter permease</fullName>
    </submittedName>
</protein>
<feature type="transmembrane region" description="Helical" evidence="7">
    <location>
        <begin position="96"/>
        <end position="120"/>
    </location>
</feature>
<dbReference type="PANTHER" id="PTHR43386">
    <property type="entry name" value="OLIGOPEPTIDE TRANSPORT SYSTEM PERMEASE PROTEIN APPC"/>
    <property type="match status" value="1"/>
</dbReference>
<dbReference type="InterPro" id="IPR025966">
    <property type="entry name" value="OppC_N"/>
</dbReference>
<dbReference type="InterPro" id="IPR035906">
    <property type="entry name" value="MetI-like_sf"/>
</dbReference>
<dbReference type="InterPro" id="IPR050366">
    <property type="entry name" value="BP-dependent_transpt_permease"/>
</dbReference>